<accession>A0A0G0HPD2</accession>
<dbReference type="Proteomes" id="UP000034603">
    <property type="component" value="Unassembled WGS sequence"/>
</dbReference>
<reference evidence="1 2" key="1">
    <citation type="journal article" date="2015" name="Nature">
        <title>rRNA introns, odd ribosomes, and small enigmatic genomes across a large radiation of phyla.</title>
        <authorList>
            <person name="Brown C.T."/>
            <person name="Hug L.A."/>
            <person name="Thomas B.C."/>
            <person name="Sharon I."/>
            <person name="Castelle C.J."/>
            <person name="Singh A."/>
            <person name="Wilkins M.J."/>
            <person name="Williams K.H."/>
            <person name="Banfield J.F."/>
        </authorList>
    </citation>
    <scope>NUCLEOTIDE SEQUENCE [LARGE SCALE GENOMIC DNA]</scope>
</reference>
<name>A0A0G0HPD2_9BACT</name>
<evidence type="ECO:0000313" key="1">
    <source>
        <dbReference type="EMBL" id="KKQ44067.1"/>
    </source>
</evidence>
<comment type="caution">
    <text evidence="1">The sequence shown here is derived from an EMBL/GenBank/DDBJ whole genome shotgun (WGS) entry which is preliminary data.</text>
</comment>
<dbReference type="EMBL" id="LBTR01000034">
    <property type="protein sequence ID" value="KKQ44067.1"/>
    <property type="molecule type" value="Genomic_DNA"/>
</dbReference>
<protein>
    <submittedName>
        <fullName evidence="1">Uncharacterized protein</fullName>
    </submittedName>
</protein>
<sequence length="75" mass="8620">MTCEWQQPGNIDCQNCPLKRLINKDRWGSVYIPENKLPVGIEVDTHPRNAWIGALKQKTVTCRRGIEMVVIESKI</sequence>
<gene>
    <name evidence="1" type="ORF">US62_C0034G0005</name>
</gene>
<evidence type="ECO:0000313" key="2">
    <source>
        <dbReference type="Proteomes" id="UP000034603"/>
    </source>
</evidence>
<proteinExistence type="predicted"/>
<dbReference type="AlphaFoldDB" id="A0A0G0HPD2"/>
<organism evidence="1 2">
    <name type="scientific">Candidatus Woesebacteria bacterium GW2011_GWA1_37_8</name>
    <dbReference type="NCBI Taxonomy" id="1618546"/>
    <lineage>
        <taxon>Bacteria</taxon>
        <taxon>Candidatus Woeseibacteriota</taxon>
    </lineage>
</organism>